<dbReference type="Proteomes" id="UP001482620">
    <property type="component" value="Unassembled WGS sequence"/>
</dbReference>
<dbReference type="Pfam" id="PF00168">
    <property type="entry name" value="C2"/>
    <property type="match status" value="1"/>
</dbReference>
<evidence type="ECO:0000313" key="3">
    <source>
        <dbReference type="EMBL" id="MEQ2237084.1"/>
    </source>
</evidence>
<dbReference type="PANTHER" id="PTHR46848">
    <property type="entry name" value="REGULATOR OF G-PROTEIN SIGNALING 3"/>
    <property type="match status" value="1"/>
</dbReference>
<evidence type="ECO:0000259" key="2">
    <source>
        <dbReference type="PROSITE" id="PS50004"/>
    </source>
</evidence>
<dbReference type="InterPro" id="IPR000008">
    <property type="entry name" value="C2_dom"/>
</dbReference>
<dbReference type="SMART" id="SM00239">
    <property type="entry name" value="C2"/>
    <property type="match status" value="1"/>
</dbReference>
<feature type="region of interest" description="Disordered" evidence="1">
    <location>
        <begin position="1"/>
        <end position="55"/>
    </location>
</feature>
<sequence length="345" mass="39619">MDTSSRCSRERGAGPQLHQEARVLDSKRRSKEEEEERLITGRRKENTDPGEGLHQTRKIQNLYKDYRWYLQNSTRTRYAAGFRSGHELQSCRPEIRLALIRKTRIQNSVQIKDKNNVIDFVPKDQTDAGSTETNVDQNKETRTSSKFSETRTSRRSNRRAGGLQETISRSETRPRTRRKKVHQSAFRGRGQLRLSITPEAGQLIIHIHEARGLMGKSCRSCDSYVKLSVTSDLHDSIGIKTQTVRNNKNPAYQQNFSLCVSEPLLLSRLLVSVLRRLPKPRCSQLIGCMSFGIGSLSHSSQLITGWFYLLGEEFGRSKHMRVTSQRYRPIKSLQVTVERQEVEST</sequence>
<dbReference type="Gene3D" id="2.60.40.150">
    <property type="entry name" value="C2 domain"/>
    <property type="match status" value="1"/>
</dbReference>
<feature type="domain" description="C2" evidence="2">
    <location>
        <begin position="188"/>
        <end position="307"/>
    </location>
</feature>
<dbReference type="PROSITE" id="PS50004">
    <property type="entry name" value="C2"/>
    <property type="match status" value="1"/>
</dbReference>
<evidence type="ECO:0000313" key="4">
    <source>
        <dbReference type="Proteomes" id="UP001482620"/>
    </source>
</evidence>
<feature type="compositionally biased region" description="Basic and acidic residues" evidence="1">
    <location>
        <begin position="137"/>
        <end position="152"/>
    </location>
</feature>
<organism evidence="3 4">
    <name type="scientific">Ilyodon furcidens</name>
    <name type="common">goldbreast splitfin</name>
    <dbReference type="NCBI Taxonomy" id="33524"/>
    <lineage>
        <taxon>Eukaryota</taxon>
        <taxon>Metazoa</taxon>
        <taxon>Chordata</taxon>
        <taxon>Craniata</taxon>
        <taxon>Vertebrata</taxon>
        <taxon>Euteleostomi</taxon>
        <taxon>Actinopterygii</taxon>
        <taxon>Neopterygii</taxon>
        <taxon>Teleostei</taxon>
        <taxon>Neoteleostei</taxon>
        <taxon>Acanthomorphata</taxon>
        <taxon>Ovalentaria</taxon>
        <taxon>Atherinomorphae</taxon>
        <taxon>Cyprinodontiformes</taxon>
        <taxon>Goodeidae</taxon>
        <taxon>Ilyodon</taxon>
    </lineage>
</organism>
<proteinExistence type="predicted"/>
<feature type="non-terminal residue" evidence="3">
    <location>
        <position position="345"/>
    </location>
</feature>
<comment type="caution">
    <text evidence="3">The sequence shown here is derived from an EMBL/GenBank/DDBJ whole genome shotgun (WGS) entry which is preliminary data.</text>
</comment>
<dbReference type="PANTHER" id="PTHR46848:SF1">
    <property type="entry name" value="REGULATOR OF G-PROTEIN SIGNALING 3"/>
    <property type="match status" value="1"/>
</dbReference>
<dbReference type="EMBL" id="JAHRIQ010048280">
    <property type="protein sequence ID" value="MEQ2237084.1"/>
    <property type="molecule type" value="Genomic_DNA"/>
</dbReference>
<evidence type="ECO:0000256" key="1">
    <source>
        <dbReference type="SAM" id="MobiDB-lite"/>
    </source>
</evidence>
<keyword evidence="4" id="KW-1185">Reference proteome</keyword>
<dbReference type="SUPFAM" id="SSF49562">
    <property type="entry name" value="C2 domain (Calcium/lipid-binding domain, CaLB)"/>
    <property type="match status" value="1"/>
</dbReference>
<dbReference type="InterPro" id="IPR035892">
    <property type="entry name" value="C2_domain_sf"/>
</dbReference>
<feature type="compositionally biased region" description="Basic and acidic residues" evidence="1">
    <location>
        <begin position="19"/>
        <end position="47"/>
    </location>
</feature>
<accession>A0ABV0TWE3</accession>
<feature type="compositionally biased region" description="Polar residues" evidence="1">
    <location>
        <begin position="127"/>
        <end position="136"/>
    </location>
</feature>
<feature type="region of interest" description="Disordered" evidence="1">
    <location>
        <begin position="122"/>
        <end position="188"/>
    </location>
</feature>
<name>A0ABV0TWE3_9TELE</name>
<reference evidence="3 4" key="1">
    <citation type="submission" date="2021-06" db="EMBL/GenBank/DDBJ databases">
        <authorList>
            <person name="Palmer J.M."/>
        </authorList>
    </citation>
    <scope>NUCLEOTIDE SEQUENCE [LARGE SCALE GENOMIC DNA]</scope>
    <source>
        <strain evidence="4">if_2019</strain>
        <tissue evidence="3">Muscle</tissue>
    </source>
</reference>
<gene>
    <name evidence="3" type="ORF">ILYODFUR_019385</name>
</gene>
<protein>
    <recommendedName>
        <fullName evidence="2">C2 domain-containing protein</fullName>
    </recommendedName>
</protein>